<dbReference type="Proteomes" id="UP000269669">
    <property type="component" value="Unassembled WGS sequence"/>
</dbReference>
<keyword evidence="4" id="KW-1185">Reference proteome</keyword>
<accession>A0A428MIW8</accession>
<sequence>MKRRNFLKSAASTFPLALTQPFALAVASNDIPLKEAHVVPAGQDIFGENRTLGFSRISFKTSTHDTGGDLLVVEHNNLLPGGPPLHLHLAQDEWFYIMEGEVLFQVGDKRLKLKPGDSVLAPRKIPHTFTGAGTTPAKMLIAFTPAGKMEQFFRDTAHGKADLMDAALFRKYDMELVGPPLKLT</sequence>
<gene>
    <name evidence="3" type="ORF">EDE15_2381</name>
</gene>
<comment type="caution">
    <text evidence="3">The sequence shown here is derived from an EMBL/GenBank/DDBJ whole genome shotgun (WGS) entry which is preliminary data.</text>
</comment>
<proteinExistence type="predicted"/>
<dbReference type="PANTHER" id="PTHR36440:SF1">
    <property type="entry name" value="PUTATIVE (AFU_ORTHOLOGUE AFUA_8G07350)-RELATED"/>
    <property type="match status" value="1"/>
</dbReference>
<dbReference type="RefSeq" id="WP_125485414.1">
    <property type="nucleotide sequence ID" value="NZ_RSDW01000001.1"/>
</dbReference>
<dbReference type="SUPFAM" id="SSF51182">
    <property type="entry name" value="RmlC-like cupins"/>
    <property type="match status" value="1"/>
</dbReference>
<evidence type="ECO:0000313" key="4">
    <source>
        <dbReference type="Proteomes" id="UP000269669"/>
    </source>
</evidence>
<dbReference type="InterPro" id="IPR013096">
    <property type="entry name" value="Cupin_2"/>
</dbReference>
<evidence type="ECO:0000256" key="1">
    <source>
        <dbReference type="SAM" id="SignalP"/>
    </source>
</evidence>
<organism evidence="3 4">
    <name type="scientific">Edaphobacter aggregans</name>
    <dbReference type="NCBI Taxonomy" id="570835"/>
    <lineage>
        <taxon>Bacteria</taxon>
        <taxon>Pseudomonadati</taxon>
        <taxon>Acidobacteriota</taxon>
        <taxon>Terriglobia</taxon>
        <taxon>Terriglobales</taxon>
        <taxon>Acidobacteriaceae</taxon>
        <taxon>Edaphobacter</taxon>
    </lineage>
</organism>
<feature type="signal peptide" evidence="1">
    <location>
        <begin position="1"/>
        <end position="25"/>
    </location>
</feature>
<dbReference type="InterPro" id="IPR053146">
    <property type="entry name" value="QDO-like"/>
</dbReference>
<protein>
    <submittedName>
        <fullName evidence="3">Cupin domain</fullName>
    </submittedName>
</protein>
<evidence type="ECO:0000259" key="2">
    <source>
        <dbReference type="Pfam" id="PF07883"/>
    </source>
</evidence>
<dbReference type="Gene3D" id="2.60.120.10">
    <property type="entry name" value="Jelly Rolls"/>
    <property type="match status" value="1"/>
</dbReference>
<dbReference type="Pfam" id="PF07883">
    <property type="entry name" value="Cupin_2"/>
    <property type="match status" value="1"/>
</dbReference>
<feature type="domain" description="Cupin type-2" evidence="2">
    <location>
        <begin position="82"/>
        <end position="142"/>
    </location>
</feature>
<dbReference type="InterPro" id="IPR014710">
    <property type="entry name" value="RmlC-like_jellyroll"/>
</dbReference>
<keyword evidence="1" id="KW-0732">Signal</keyword>
<dbReference type="AlphaFoldDB" id="A0A428MIW8"/>
<dbReference type="EMBL" id="RSDW01000001">
    <property type="protein sequence ID" value="RSL16855.1"/>
    <property type="molecule type" value="Genomic_DNA"/>
</dbReference>
<dbReference type="InterPro" id="IPR011051">
    <property type="entry name" value="RmlC_Cupin_sf"/>
</dbReference>
<evidence type="ECO:0000313" key="3">
    <source>
        <dbReference type="EMBL" id="RSL16855.1"/>
    </source>
</evidence>
<feature type="chain" id="PRO_5019067680" evidence="1">
    <location>
        <begin position="26"/>
        <end position="184"/>
    </location>
</feature>
<name>A0A428MIW8_9BACT</name>
<reference evidence="3 4" key="1">
    <citation type="submission" date="2018-12" db="EMBL/GenBank/DDBJ databases">
        <title>Sequencing of bacterial isolates from soil warming experiment in Harvard Forest, Massachusetts, USA.</title>
        <authorList>
            <person name="Deangelis K."/>
        </authorList>
    </citation>
    <scope>NUCLEOTIDE SEQUENCE [LARGE SCALE GENOMIC DNA]</scope>
    <source>
        <strain evidence="3 4">EB153</strain>
    </source>
</reference>
<dbReference type="OrthoDB" id="116921at2"/>
<dbReference type="PANTHER" id="PTHR36440">
    <property type="entry name" value="PUTATIVE (AFU_ORTHOLOGUE AFUA_8G07350)-RELATED"/>
    <property type="match status" value="1"/>
</dbReference>